<dbReference type="STRING" id="1524460.IX84_17985"/>
<evidence type="ECO:0000313" key="2">
    <source>
        <dbReference type="Proteomes" id="UP000029736"/>
    </source>
</evidence>
<comment type="caution">
    <text evidence="1">The sequence shown here is derived from an EMBL/GenBank/DDBJ whole genome shotgun (WGS) entry which is preliminary data.</text>
</comment>
<reference evidence="1 2" key="1">
    <citation type="journal article" date="2014" name="Int. J. Syst. Evol. Microbiol.">
        <title>Phaeodactylibacter xiamenensis gen. nov., sp. nov., a member of the family Saprospiraceae isolated from the marine alga Phaeodactylum tricornutum.</title>
        <authorList>
            <person name="Chen Z.Jr."/>
            <person name="Lei X."/>
            <person name="Lai Q."/>
            <person name="Li Y."/>
            <person name="Zhang B."/>
            <person name="Zhang J."/>
            <person name="Zhang H."/>
            <person name="Yang L."/>
            <person name="Zheng W."/>
            <person name="Tian Y."/>
            <person name="Yu Z."/>
            <person name="Xu H.Jr."/>
            <person name="Zheng T."/>
        </authorList>
    </citation>
    <scope>NUCLEOTIDE SEQUENCE [LARGE SCALE GENOMIC DNA]</scope>
    <source>
        <strain evidence="1 2">KD52</strain>
    </source>
</reference>
<protein>
    <recommendedName>
        <fullName evidence="3">CRISPR-associated protein Cas7</fullName>
    </recommendedName>
</protein>
<evidence type="ECO:0000313" key="1">
    <source>
        <dbReference type="EMBL" id="KGE86937.1"/>
    </source>
</evidence>
<dbReference type="EMBL" id="JPOS01000039">
    <property type="protein sequence ID" value="KGE86937.1"/>
    <property type="molecule type" value="Genomic_DNA"/>
</dbReference>
<gene>
    <name evidence="1" type="ORF">IX84_17985</name>
</gene>
<sequence length="355" mass="39679">MSRFIYIRGLRQVEHTVFGVSDGQKHYWDALTNKPQPYSSGQQVKRSILDAMVESMDGERRAPITFNYQLKKAKAGEVKQSDQKEPWNPCDPKYADQLIGGWMRAQKGATAVKRRSPLSISAMRPLHPSLARLEDSESGTFDRSDQPGYHKVRVTDEKGNELSPEEIKAYLTEADKTLPMRNWLKLGPRANGLFVFDIAVDLTTLFSVSTNQYDPEITEEQIAELKEEGWREVGERLYAPAERQSQILKALAKAIVNWRITSNQSRTFSPQGTLALAVSNNANSIINAIRADIVEDATQPYKAAPVIDDSIDGVELFLAPAVKGFVSEVVVDGNAMNNAEQHILQELQKGIMQTS</sequence>
<dbReference type="AlphaFoldDB" id="A0A098S753"/>
<accession>A0A098S753</accession>
<evidence type="ECO:0008006" key="3">
    <source>
        <dbReference type="Google" id="ProtNLM"/>
    </source>
</evidence>
<organism evidence="1 2">
    <name type="scientific">Phaeodactylibacter xiamenensis</name>
    <dbReference type="NCBI Taxonomy" id="1524460"/>
    <lineage>
        <taxon>Bacteria</taxon>
        <taxon>Pseudomonadati</taxon>
        <taxon>Bacteroidota</taxon>
        <taxon>Saprospiria</taxon>
        <taxon>Saprospirales</taxon>
        <taxon>Haliscomenobacteraceae</taxon>
        <taxon>Phaeodactylibacter</taxon>
    </lineage>
</organism>
<dbReference type="RefSeq" id="WP_044223513.1">
    <property type="nucleotide sequence ID" value="NZ_JBKAGJ010000009.1"/>
</dbReference>
<keyword evidence="2" id="KW-1185">Reference proteome</keyword>
<name>A0A098S753_9BACT</name>
<proteinExistence type="predicted"/>
<dbReference type="OrthoDB" id="5413733at2"/>
<dbReference type="Proteomes" id="UP000029736">
    <property type="component" value="Unassembled WGS sequence"/>
</dbReference>